<gene>
    <name evidence="3" type="ORF">H7I41_05880</name>
</gene>
<reference evidence="3" key="1">
    <citation type="submission" date="2020-07" db="EMBL/GenBank/DDBJ databases">
        <authorList>
            <person name="Pettersson B.M.F."/>
            <person name="Behra P.R.K."/>
            <person name="Ramesh M."/>
            <person name="Das S."/>
            <person name="Dasgupta S."/>
            <person name="Kirsebom L.A."/>
        </authorList>
    </citation>
    <scope>NUCLEOTIDE SEQUENCE</scope>
    <source>
        <strain evidence="3">DSM 44615</strain>
    </source>
</reference>
<keyword evidence="2" id="KW-1133">Transmembrane helix</keyword>
<feature type="non-terminal residue" evidence="3">
    <location>
        <position position="131"/>
    </location>
</feature>
<feature type="transmembrane region" description="Helical" evidence="2">
    <location>
        <begin position="28"/>
        <end position="49"/>
    </location>
</feature>
<evidence type="ECO:0000313" key="4">
    <source>
        <dbReference type="Proteomes" id="UP001140293"/>
    </source>
</evidence>
<proteinExistence type="predicted"/>
<dbReference type="Proteomes" id="UP001140293">
    <property type="component" value="Unassembled WGS sequence"/>
</dbReference>
<protein>
    <submittedName>
        <fullName evidence="3">Uncharacterized protein</fullName>
    </submittedName>
</protein>
<comment type="caution">
    <text evidence="3">The sequence shown here is derived from an EMBL/GenBank/DDBJ whole genome shotgun (WGS) entry which is preliminary data.</text>
</comment>
<accession>A0A9X2YL71</accession>
<feature type="compositionally biased region" description="Low complexity" evidence="1">
    <location>
        <begin position="76"/>
        <end position="109"/>
    </location>
</feature>
<name>A0A9X2YL71_9MYCO</name>
<evidence type="ECO:0000313" key="3">
    <source>
        <dbReference type="EMBL" id="MCV7169450.1"/>
    </source>
</evidence>
<organism evidence="3 4">
    <name type="scientific">[Mycobacterium] manitobense</name>
    <dbReference type="NCBI Taxonomy" id="190147"/>
    <lineage>
        <taxon>Bacteria</taxon>
        <taxon>Bacillati</taxon>
        <taxon>Actinomycetota</taxon>
        <taxon>Actinomycetes</taxon>
        <taxon>Mycobacteriales</taxon>
        <taxon>Mycobacteriaceae</taxon>
        <taxon>Mycolicibacterium</taxon>
    </lineage>
</organism>
<feature type="compositionally biased region" description="Low complexity" evidence="1">
    <location>
        <begin position="53"/>
        <end position="69"/>
    </location>
</feature>
<feature type="region of interest" description="Disordered" evidence="1">
    <location>
        <begin position="53"/>
        <end position="109"/>
    </location>
</feature>
<evidence type="ECO:0000256" key="1">
    <source>
        <dbReference type="SAM" id="MobiDB-lite"/>
    </source>
</evidence>
<dbReference type="EMBL" id="JACKSJ010000047">
    <property type="protein sequence ID" value="MCV7169450.1"/>
    <property type="molecule type" value="Genomic_DNA"/>
</dbReference>
<keyword evidence="4" id="KW-1185">Reference proteome</keyword>
<reference evidence="3" key="2">
    <citation type="journal article" date="2022" name="BMC Genomics">
        <title>Comparative genome analysis of mycobacteria focusing on tRNA and non-coding RNA.</title>
        <authorList>
            <person name="Behra P.R.K."/>
            <person name="Pettersson B.M.F."/>
            <person name="Ramesh M."/>
            <person name="Das S."/>
            <person name="Dasgupta S."/>
            <person name="Kirsebom L.A."/>
        </authorList>
    </citation>
    <scope>NUCLEOTIDE SEQUENCE</scope>
    <source>
        <strain evidence="3">DSM 44615</strain>
    </source>
</reference>
<sequence>MDDEATEPIRQATPLTGRVRQQLTPSRIVAGVSTAIAVAAVGALIWVVGQQPADGAAAKDPGPAAVASAPRVTAQPVAARPVADTPAPAAPAAVPAPEPSSALAPAANSTAAARNPMFAPIRPAPKPASAA</sequence>
<evidence type="ECO:0000256" key="2">
    <source>
        <dbReference type="SAM" id="Phobius"/>
    </source>
</evidence>
<keyword evidence="2" id="KW-0472">Membrane</keyword>
<dbReference type="AlphaFoldDB" id="A0A9X2YL71"/>
<keyword evidence="2" id="KW-0812">Transmembrane</keyword>